<gene>
    <name evidence="4" type="ORF">ANANG_G00307770</name>
</gene>
<proteinExistence type="predicted"/>
<evidence type="ECO:0000256" key="2">
    <source>
        <dbReference type="ARBA" id="ARBA00022737"/>
    </source>
</evidence>
<dbReference type="PANTHER" id="PTHR24106">
    <property type="entry name" value="NACHT, LRR AND CARD DOMAINS-CONTAINING"/>
    <property type="match status" value="1"/>
</dbReference>
<name>A0A9D3LK25_ANGAN</name>
<dbReference type="Pfam" id="PF17776">
    <property type="entry name" value="NLRC4_HD2"/>
    <property type="match status" value="1"/>
</dbReference>
<sequence length="374" mass="41481">KVYCFVHLSIQEYLAALFVFHSCVNENRNVLRAEQSKPRRRRVRVQLSELHRTAVDQALASKNGHLDLFLRFLLGLSLDSIHTLLGGILTQTGSRSESIEETVLYIKERIKEEFSAERTTNLFHCLNELNDNSLVEEIKNFQRSGKLSNETLKPHQCSALAFVLLMSEEILDEFDLKTYNTSAAGHQRLLPVLRNCRKAILNSCDLTEKSCEIVASALQSSNSPLRDLDLSYNSLGDSGVKLLCAGLMSPNCKLQKLGLNSCGLTEKSCEIVASALQSSNSPLRDLDLSYNNLGDSGVKLLCAALMSPDCKLQTLELGWCNLTEGCCDVLASVLRSPHSELRDLELRDNDLQDSGVRALSAGLEDPHCKVQRLG</sequence>
<evidence type="ECO:0000313" key="5">
    <source>
        <dbReference type="Proteomes" id="UP001044222"/>
    </source>
</evidence>
<dbReference type="EMBL" id="JAFIRN010000019">
    <property type="protein sequence ID" value="KAG5830215.1"/>
    <property type="molecule type" value="Genomic_DNA"/>
</dbReference>
<reference evidence="4" key="1">
    <citation type="submission" date="2021-01" db="EMBL/GenBank/DDBJ databases">
        <title>A chromosome-scale assembly of European eel, Anguilla anguilla.</title>
        <authorList>
            <person name="Henkel C."/>
            <person name="Jong-Raadsen S.A."/>
            <person name="Dufour S."/>
            <person name="Weltzien F.-A."/>
            <person name="Palstra A.P."/>
            <person name="Pelster B."/>
            <person name="Spaink H.P."/>
            <person name="Van Den Thillart G.E."/>
            <person name="Jansen H."/>
            <person name="Zahm M."/>
            <person name="Klopp C."/>
            <person name="Cedric C."/>
            <person name="Louis A."/>
            <person name="Berthelot C."/>
            <person name="Parey E."/>
            <person name="Roest Crollius H."/>
            <person name="Montfort J."/>
            <person name="Robinson-Rechavi M."/>
            <person name="Bucao C."/>
            <person name="Bouchez O."/>
            <person name="Gislard M."/>
            <person name="Lluch J."/>
            <person name="Milhes M."/>
            <person name="Lampietro C."/>
            <person name="Lopez Roques C."/>
            <person name="Donnadieu C."/>
            <person name="Braasch I."/>
            <person name="Desvignes T."/>
            <person name="Postlethwait J."/>
            <person name="Bobe J."/>
            <person name="Guiguen Y."/>
            <person name="Dirks R."/>
        </authorList>
    </citation>
    <scope>NUCLEOTIDE SEQUENCE</scope>
    <source>
        <strain evidence="4">Tag_6206</strain>
        <tissue evidence="4">Liver</tissue>
    </source>
</reference>
<evidence type="ECO:0000256" key="1">
    <source>
        <dbReference type="ARBA" id="ARBA00022614"/>
    </source>
</evidence>
<dbReference type="AlphaFoldDB" id="A0A9D3LK25"/>
<keyword evidence="1" id="KW-0433">Leucine-rich repeat</keyword>
<feature type="non-terminal residue" evidence="4">
    <location>
        <position position="1"/>
    </location>
</feature>
<evidence type="ECO:0000259" key="3">
    <source>
        <dbReference type="Pfam" id="PF17776"/>
    </source>
</evidence>
<feature type="domain" description="NACHT LRR and PYD" evidence="3">
    <location>
        <begin position="7"/>
        <end position="137"/>
    </location>
</feature>
<dbReference type="FunFam" id="3.80.10.10:FF:000336">
    <property type="entry name" value="Si:dkey-222h21.2"/>
    <property type="match status" value="1"/>
</dbReference>
<dbReference type="InterPro" id="IPR032675">
    <property type="entry name" value="LRR_dom_sf"/>
</dbReference>
<keyword evidence="2" id="KW-0677">Repeat</keyword>
<dbReference type="Proteomes" id="UP001044222">
    <property type="component" value="Chromosome 19"/>
</dbReference>
<dbReference type="SUPFAM" id="SSF52047">
    <property type="entry name" value="RNI-like"/>
    <property type="match status" value="1"/>
</dbReference>
<dbReference type="Gene3D" id="3.80.10.10">
    <property type="entry name" value="Ribonuclease Inhibitor"/>
    <property type="match status" value="1"/>
</dbReference>
<dbReference type="InterPro" id="IPR051261">
    <property type="entry name" value="NLR"/>
</dbReference>
<accession>A0A9D3LK25</accession>
<dbReference type="InterPro" id="IPR041267">
    <property type="entry name" value="NLRP_HD2"/>
</dbReference>
<dbReference type="SMART" id="SM00368">
    <property type="entry name" value="LRR_RI"/>
    <property type="match status" value="6"/>
</dbReference>
<dbReference type="InterPro" id="IPR001611">
    <property type="entry name" value="Leu-rich_rpt"/>
</dbReference>
<evidence type="ECO:0000313" key="4">
    <source>
        <dbReference type="EMBL" id="KAG5830215.1"/>
    </source>
</evidence>
<keyword evidence="5" id="KW-1185">Reference proteome</keyword>
<comment type="caution">
    <text evidence="4">The sequence shown here is derived from an EMBL/GenBank/DDBJ whole genome shotgun (WGS) entry which is preliminary data.</text>
</comment>
<protein>
    <recommendedName>
        <fullName evidence="3">NACHT LRR and PYD domain-containing protein</fullName>
    </recommendedName>
</protein>
<dbReference type="Pfam" id="PF13516">
    <property type="entry name" value="LRR_6"/>
    <property type="match status" value="3"/>
</dbReference>
<organism evidence="4 5">
    <name type="scientific">Anguilla anguilla</name>
    <name type="common">European freshwater eel</name>
    <name type="synonym">Muraena anguilla</name>
    <dbReference type="NCBI Taxonomy" id="7936"/>
    <lineage>
        <taxon>Eukaryota</taxon>
        <taxon>Metazoa</taxon>
        <taxon>Chordata</taxon>
        <taxon>Craniata</taxon>
        <taxon>Vertebrata</taxon>
        <taxon>Euteleostomi</taxon>
        <taxon>Actinopterygii</taxon>
        <taxon>Neopterygii</taxon>
        <taxon>Teleostei</taxon>
        <taxon>Anguilliformes</taxon>
        <taxon>Anguillidae</taxon>
        <taxon>Anguilla</taxon>
    </lineage>
</organism>
<feature type="non-terminal residue" evidence="4">
    <location>
        <position position="374"/>
    </location>
</feature>